<dbReference type="SUPFAM" id="SSF103473">
    <property type="entry name" value="MFS general substrate transporter"/>
    <property type="match status" value="1"/>
</dbReference>
<dbReference type="InterPro" id="IPR051084">
    <property type="entry name" value="H+-coupled_symporters"/>
</dbReference>
<dbReference type="InterPro" id="IPR036259">
    <property type="entry name" value="MFS_trans_sf"/>
</dbReference>
<feature type="transmembrane region" description="Helical" evidence="9">
    <location>
        <begin position="335"/>
        <end position="354"/>
    </location>
</feature>
<comment type="subcellular location">
    <subcellularLocation>
        <location evidence="1">Cell membrane</location>
        <topology evidence="1">Multi-pass membrane protein</topology>
    </subcellularLocation>
</comment>
<dbReference type="PROSITE" id="PS50850">
    <property type="entry name" value="MFS"/>
    <property type="match status" value="1"/>
</dbReference>
<feature type="transmembrane region" description="Helical" evidence="9">
    <location>
        <begin position="139"/>
        <end position="163"/>
    </location>
</feature>
<feature type="transmembrane region" description="Helical" evidence="9">
    <location>
        <begin position="244"/>
        <end position="267"/>
    </location>
</feature>
<feature type="transmembrane region" description="Helical" evidence="9">
    <location>
        <begin position="199"/>
        <end position="223"/>
    </location>
</feature>
<sequence length="534" mass="58496">MRTEKYSLPFWIDLCLSSFFYYLIFNNFFFVNIVLFIFSCFLLLSDLLKRPDLLFNKICESLINFAKVVMTPENSKHWHYGYTKKNPDKGDITLVDTNLLNKAVSAAALGNAMEWFDFGVYGYMAATIGKVFFPSQDPVTSLISTFGAFTVAFVVRPIGGMVFGPLGDRYGRHKILALTMILMALGTFCIGLIPSYNSIGLWAPILLLLARLIQGFSTGGEYGGAATFIAEFSTDDIRGKMGSWLEVGTLVGYIAGAGIVTLITTLLDEASLLSWGWRIPFMIAAPIGLLGLYMRVKLEETPAFKSFSESKADTETPRLRFSELLKTHGYQLIKCMGLVILYGVTDYMVLTYMPSYLTIVAHHSETAGLVLILIVMFIMMPFTLWGGMLSDKLGRKPVIASGCVAMIVLAIPCFMGLASSNLTLVLLSLFTLGIILSCFIGTMPATLPSLFHTPIRYSALAMAFNLTISIFGGTTPLLTSWLVKTTGDTLVPAYYLMGAGLVGLITVCFIKETAGKPLRGSPPSLPMPKGEEAL</sequence>
<feature type="transmembrane region" description="Helical" evidence="9">
    <location>
        <begin position="366"/>
        <end position="386"/>
    </location>
</feature>
<proteinExistence type="inferred from homology"/>
<organism evidence="11 12">
    <name type="scientific">Entomobacter blattae</name>
    <dbReference type="NCBI Taxonomy" id="2762277"/>
    <lineage>
        <taxon>Bacteria</taxon>
        <taxon>Pseudomonadati</taxon>
        <taxon>Pseudomonadota</taxon>
        <taxon>Alphaproteobacteria</taxon>
        <taxon>Acetobacterales</taxon>
        <taxon>Acetobacteraceae</taxon>
        <taxon>Entomobacter</taxon>
    </lineage>
</organism>
<reference evidence="11 12" key="1">
    <citation type="submission" date="2020-08" db="EMBL/GenBank/DDBJ databases">
        <title>Complete genome sequence of Entomobacter blattae G55GP.</title>
        <authorList>
            <person name="Poehlein A."/>
            <person name="Guzman J."/>
            <person name="Daniel R."/>
            <person name="Vilcinskas A."/>
        </authorList>
    </citation>
    <scope>NUCLEOTIDE SEQUENCE [LARGE SCALE GENOMIC DNA]</scope>
    <source>
        <strain evidence="11 12">G55GP</strain>
    </source>
</reference>
<keyword evidence="6" id="KW-0769">Symport</keyword>
<dbReference type="GO" id="GO:0015293">
    <property type="term" value="F:symporter activity"/>
    <property type="evidence" value="ECO:0007669"/>
    <property type="project" value="UniProtKB-KW"/>
</dbReference>
<dbReference type="InterPro" id="IPR005829">
    <property type="entry name" value="Sugar_transporter_CS"/>
</dbReference>
<feature type="domain" description="Major facilitator superfamily (MFS) profile" evidence="10">
    <location>
        <begin position="103"/>
        <end position="515"/>
    </location>
</feature>
<dbReference type="NCBIfam" id="NF007927">
    <property type="entry name" value="PRK10642.1"/>
    <property type="match status" value="1"/>
</dbReference>
<dbReference type="PROSITE" id="PS00216">
    <property type="entry name" value="SUGAR_TRANSPORT_1"/>
    <property type="match status" value="1"/>
</dbReference>
<gene>
    <name evidence="11" type="primary">proP_2</name>
    <name evidence="11" type="ORF">JGUZn3_13290</name>
</gene>
<evidence type="ECO:0000256" key="5">
    <source>
        <dbReference type="ARBA" id="ARBA00022692"/>
    </source>
</evidence>
<evidence type="ECO:0000256" key="3">
    <source>
        <dbReference type="ARBA" id="ARBA00022448"/>
    </source>
</evidence>
<keyword evidence="7 9" id="KW-1133">Transmembrane helix</keyword>
<accession>A0A7H1NRZ5</accession>
<feature type="transmembrane region" description="Helical" evidence="9">
    <location>
        <begin position="459"/>
        <end position="481"/>
    </location>
</feature>
<evidence type="ECO:0000256" key="7">
    <source>
        <dbReference type="ARBA" id="ARBA00022989"/>
    </source>
</evidence>
<dbReference type="Proteomes" id="UP000516349">
    <property type="component" value="Chromosome"/>
</dbReference>
<name>A0A7H1NRZ5_9PROT</name>
<feature type="transmembrane region" description="Helical" evidence="9">
    <location>
        <begin position="175"/>
        <end position="193"/>
    </location>
</feature>
<dbReference type="Pfam" id="PF07690">
    <property type="entry name" value="MFS_1"/>
    <property type="match status" value="1"/>
</dbReference>
<feature type="transmembrane region" description="Helical" evidence="9">
    <location>
        <begin position="20"/>
        <end position="44"/>
    </location>
</feature>
<dbReference type="Gene3D" id="1.20.1250.20">
    <property type="entry name" value="MFS general substrate transporter like domains"/>
    <property type="match status" value="2"/>
</dbReference>
<dbReference type="InterPro" id="IPR020846">
    <property type="entry name" value="MFS_dom"/>
</dbReference>
<keyword evidence="3" id="KW-0813">Transport</keyword>
<keyword evidence="12" id="KW-1185">Reference proteome</keyword>
<keyword evidence="8 9" id="KW-0472">Membrane</keyword>
<comment type="similarity">
    <text evidence="2">Belongs to the major facilitator superfamily. Metabolite:H+ Symporter (MHS) family (TC 2.A.1.6) family.</text>
</comment>
<dbReference type="PANTHER" id="PTHR43528">
    <property type="entry name" value="ALPHA-KETOGLUTARATE PERMEASE"/>
    <property type="match status" value="1"/>
</dbReference>
<dbReference type="GO" id="GO:0005886">
    <property type="term" value="C:plasma membrane"/>
    <property type="evidence" value="ECO:0007669"/>
    <property type="project" value="UniProtKB-SubCell"/>
</dbReference>
<evidence type="ECO:0000256" key="1">
    <source>
        <dbReference type="ARBA" id="ARBA00004651"/>
    </source>
</evidence>
<evidence type="ECO:0000256" key="2">
    <source>
        <dbReference type="ARBA" id="ARBA00008240"/>
    </source>
</evidence>
<feature type="transmembrane region" description="Helical" evidence="9">
    <location>
        <begin position="424"/>
        <end position="447"/>
    </location>
</feature>
<evidence type="ECO:0000256" key="6">
    <source>
        <dbReference type="ARBA" id="ARBA00022847"/>
    </source>
</evidence>
<dbReference type="CDD" id="cd17366">
    <property type="entry name" value="MFS_ProP"/>
    <property type="match status" value="1"/>
</dbReference>
<dbReference type="KEGG" id="ebla:JGUZn3_13290"/>
<dbReference type="PROSITE" id="PS00217">
    <property type="entry name" value="SUGAR_TRANSPORT_2"/>
    <property type="match status" value="1"/>
</dbReference>
<dbReference type="AlphaFoldDB" id="A0A7H1NRZ5"/>
<feature type="transmembrane region" description="Helical" evidence="9">
    <location>
        <begin position="279"/>
        <end position="296"/>
    </location>
</feature>
<evidence type="ECO:0000259" key="10">
    <source>
        <dbReference type="PROSITE" id="PS50850"/>
    </source>
</evidence>
<keyword evidence="4" id="KW-1003">Cell membrane</keyword>
<dbReference type="EMBL" id="CP060244">
    <property type="protein sequence ID" value="QNT78555.1"/>
    <property type="molecule type" value="Genomic_DNA"/>
</dbReference>
<evidence type="ECO:0000256" key="4">
    <source>
        <dbReference type="ARBA" id="ARBA00022475"/>
    </source>
</evidence>
<evidence type="ECO:0000313" key="11">
    <source>
        <dbReference type="EMBL" id="QNT78555.1"/>
    </source>
</evidence>
<dbReference type="PANTHER" id="PTHR43528:SF5">
    <property type="entry name" value="PROLINE_BETAINE TRANSPORTER"/>
    <property type="match status" value="1"/>
</dbReference>
<feature type="transmembrane region" description="Helical" evidence="9">
    <location>
        <begin position="398"/>
        <end position="418"/>
    </location>
</feature>
<dbReference type="FunFam" id="1.20.1250.20:FF:000001">
    <property type="entry name" value="Dicarboxylate MFS transporter"/>
    <property type="match status" value="1"/>
</dbReference>
<evidence type="ECO:0000256" key="8">
    <source>
        <dbReference type="ARBA" id="ARBA00023136"/>
    </source>
</evidence>
<evidence type="ECO:0000313" key="12">
    <source>
        <dbReference type="Proteomes" id="UP000516349"/>
    </source>
</evidence>
<feature type="transmembrane region" description="Helical" evidence="9">
    <location>
        <begin position="493"/>
        <end position="510"/>
    </location>
</feature>
<keyword evidence="5 9" id="KW-0812">Transmembrane</keyword>
<evidence type="ECO:0000256" key="9">
    <source>
        <dbReference type="SAM" id="Phobius"/>
    </source>
</evidence>
<protein>
    <submittedName>
        <fullName evidence="11">Proline/betaine transporter</fullName>
    </submittedName>
</protein>
<dbReference type="InterPro" id="IPR011701">
    <property type="entry name" value="MFS"/>
</dbReference>